<dbReference type="KEGG" id="cza:CYCME_2061"/>
<evidence type="ECO:0000259" key="5">
    <source>
        <dbReference type="PROSITE" id="PS50113"/>
    </source>
</evidence>
<dbReference type="eggNOG" id="COG3706">
    <property type="taxonomic scope" value="Bacteria"/>
</dbReference>
<evidence type="ECO:0000256" key="3">
    <source>
        <dbReference type="ARBA" id="ARBA00034247"/>
    </source>
</evidence>
<dbReference type="PROSITE" id="PS50112">
    <property type="entry name" value="PAS"/>
    <property type="match status" value="2"/>
</dbReference>
<organism evidence="7 8">
    <name type="scientific">Cycloclasticus zancles 78-ME</name>
    <dbReference type="NCBI Taxonomy" id="1198232"/>
    <lineage>
        <taxon>Bacteria</taxon>
        <taxon>Pseudomonadati</taxon>
        <taxon>Pseudomonadota</taxon>
        <taxon>Gammaproteobacteria</taxon>
        <taxon>Thiotrichales</taxon>
        <taxon>Piscirickettsiaceae</taxon>
        <taxon>Cycloclasticus</taxon>
    </lineage>
</organism>
<dbReference type="PANTHER" id="PTHR45138">
    <property type="entry name" value="REGULATORY COMPONENTS OF SENSORY TRANSDUCTION SYSTEM"/>
    <property type="match status" value="1"/>
</dbReference>
<dbReference type="SMART" id="SM00267">
    <property type="entry name" value="GGDEF"/>
    <property type="match status" value="1"/>
</dbReference>
<dbReference type="FunFam" id="3.30.70.270:FF:000001">
    <property type="entry name" value="Diguanylate cyclase domain protein"/>
    <property type="match status" value="1"/>
</dbReference>
<dbReference type="Gene3D" id="3.30.70.270">
    <property type="match status" value="1"/>
</dbReference>
<evidence type="ECO:0000313" key="8">
    <source>
        <dbReference type="Proteomes" id="UP000015380"/>
    </source>
</evidence>
<dbReference type="CDD" id="cd00130">
    <property type="entry name" value="PAS"/>
    <property type="match status" value="2"/>
</dbReference>
<dbReference type="SUPFAM" id="SSF55073">
    <property type="entry name" value="Nucleotide cyclase"/>
    <property type="match status" value="1"/>
</dbReference>
<dbReference type="GO" id="GO:1902201">
    <property type="term" value="P:negative regulation of bacterial-type flagellum-dependent cell motility"/>
    <property type="evidence" value="ECO:0007669"/>
    <property type="project" value="TreeGrafter"/>
</dbReference>
<feature type="domain" description="PAC" evidence="5">
    <location>
        <begin position="92"/>
        <end position="144"/>
    </location>
</feature>
<reference evidence="8" key="2">
    <citation type="journal article" date="2016" name="Environ. Microbiol. Rep.">
        <title>Analysis of defence systems and a conjugative IncP-1 plasmid in the marine polyaromatic hydrocarbons-degrading bacterium Cycloclasticus sp. 78-ME.</title>
        <authorList>
            <person name="Yakimov M.M."/>
            <person name="Crisafi F."/>
            <person name="Messina E."/>
            <person name="Smedile F."/>
            <person name="Lopatina A."/>
            <person name="Denaro R."/>
            <person name="Pieper D.H."/>
            <person name="Golyshin P.N."/>
            <person name="Giuliano L."/>
        </authorList>
    </citation>
    <scope>NUCLEOTIDE SEQUENCE [LARGE SCALE GENOMIC DNA]</scope>
    <source>
        <strain evidence="8">78-ME</strain>
    </source>
</reference>
<dbReference type="InterPro" id="IPR043128">
    <property type="entry name" value="Rev_trsase/Diguanyl_cyclase"/>
</dbReference>
<gene>
    <name evidence="7" type="ORF">CYCME_2061</name>
</gene>
<evidence type="ECO:0000256" key="1">
    <source>
        <dbReference type="ARBA" id="ARBA00001946"/>
    </source>
</evidence>
<dbReference type="GO" id="GO:0043709">
    <property type="term" value="P:cell adhesion involved in single-species biofilm formation"/>
    <property type="evidence" value="ECO:0007669"/>
    <property type="project" value="TreeGrafter"/>
</dbReference>
<dbReference type="AlphaFoldDB" id="S5TYW1"/>
<dbReference type="Gene3D" id="3.30.450.20">
    <property type="entry name" value="PAS domain"/>
    <property type="match status" value="2"/>
</dbReference>
<dbReference type="SUPFAM" id="SSF55785">
    <property type="entry name" value="PYP-like sensor domain (PAS domain)"/>
    <property type="match status" value="2"/>
</dbReference>
<sequence length="445" mass="50260">MLNKDQLLEPLMSQLVTPAFVLDANGKVLIWNKACERLTNVKADQVLGTNRHWQAFYDHKRDCLADLLVNGNVDKLKALYSYHSDNNHFGVHAQNWCQIPNVPGHFYLAVDAGAIYNEKGKLIAVVETIRDITEQKLAQENLNRLMQDHVTPTFALDADGEVLIWNRACEQLTNCKAENMIGTKNHWQAFYDEKRDCLADLLLKNDTDKIAELYSLQIDDAVNEHRLRVENWCQIPKVPGHFYLAIDAAPIYNEAGDLVAVVESLRNMTEAKLAQEKLERLAQYDGLTGLANRRSFDQRLQGDWNLAERNQTPISLLFIDIDCFKQFNDIYGHQTGDNCLKAVASVISGQCFRPSDLSARYGGEEFTIILPNTDKNGAQVIAERVRKAVFDLHWEHSGNTAADYVTISIGIGTCIPSTGQTVDTLIKMADESVYKAKEQGRNRIY</sequence>
<evidence type="ECO:0000259" key="6">
    <source>
        <dbReference type="PROSITE" id="PS50887"/>
    </source>
</evidence>
<dbReference type="CDD" id="cd01949">
    <property type="entry name" value="GGDEF"/>
    <property type="match status" value="1"/>
</dbReference>
<dbReference type="EMBL" id="CP005996">
    <property type="protein sequence ID" value="AGS40375.1"/>
    <property type="molecule type" value="Genomic_DNA"/>
</dbReference>
<feature type="domain" description="PAS" evidence="4">
    <location>
        <begin position="4"/>
        <end position="50"/>
    </location>
</feature>
<dbReference type="Pfam" id="PF00989">
    <property type="entry name" value="PAS"/>
    <property type="match status" value="1"/>
</dbReference>
<evidence type="ECO:0000259" key="4">
    <source>
        <dbReference type="PROSITE" id="PS50112"/>
    </source>
</evidence>
<dbReference type="Pfam" id="PF00990">
    <property type="entry name" value="GGDEF"/>
    <property type="match status" value="1"/>
</dbReference>
<dbReference type="HOGENOM" id="CLU_000445_11_4_6"/>
<proteinExistence type="predicted"/>
<accession>S5TYW1</accession>
<dbReference type="PROSITE" id="PS50113">
    <property type="entry name" value="PAC"/>
    <property type="match status" value="2"/>
</dbReference>
<dbReference type="InterPro" id="IPR013767">
    <property type="entry name" value="PAS_fold"/>
</dbReference>
<dbReference type="PANTHER" id="PTHR45138:SF9">
    <property type="entry name" value="DIGUANYLATE CYCLASE DGCM-RELATED"/>
    <property type="match status" value="1"/>
</dbReference>
<dbReference type="InterPro" id="IPR000700">
    <property type="entry name" value="PAS-assoc_C"/>
</dbReference>
<dbReference type="InterPro" id="IPR029787">
    <property type="entry name" value="Nucleotide_cyclase"/>
</dbReference>
<dbReference type="EC" id="2.7.7.65" evidence="2"/>
<keyword evidence="8" id="KW-1185">Reference proteome</keyword>
<dbReference type="SMART" id="SM00091">
    <property type="entry name" value="PAS"/>
    <property type="match status" value="2"/>
</dbReference>
<name>S5TYW1_9GAMM</name>
<dbReference type="InterPro" id="IPR000014">
    <property type="entry name" value="PAS"/>
</dbReference>
<evidence type="ECO:0000313" key="7">
    <source>
        <dbReference type="EMBL" id="AGS40375.1"/>
    </source>
</evidence>
<dbReference type="PATRIC" id="fig|1198232.3.peg.2030"/>
<dbReference type="PROSITE" id="PS50887">
    <property type="entry name" value="GGDEF"/>
    <property type="match status" value="1"/>
</dbReference>
<feature type="domain" description="GGDEF" evidence="6">
    <location>
        <begin position="312"/>
        <end position="445"/>
    </location>
</feature>
<protein>
    <recommendedName>
        <fullName evidence="2">diguanylate cyclase</fullName>
        <ecNumber evidence="2">2.7.7.65</ecNumber>
    </recommendedName>
</protein>
<comment type="cofactor">
    <cofactor evidence="1">
        <name>Mg(2+)</name>
        <dbReference type="ChEBI" id="CHEBI:18420"/>
    </cofactor>
</comment>
<dbReference type="GO" id="GO:0052621">
    <property type="term" value="F:diguanylate cyclase activity"/>
    <property type="evidence" value="ECO:0007669"/>
    <property type="project" value="UniProtKB-EC"/>
</dbReference>
<evidence type="ECO:0000256" key="2">
    <source>
        <dbReference type="ARBA" id="ARBA00012528"/>
    </source>
</evidence>
<dbReference type="GO" id="GO:0006355">
    <property type="term" value="P:regulation of DNA-templated transcription"/>
    <property type="evidence" value="ECO:0007669"/>
    <property type="project" value="InterPro"/>
</dbReference>
<dbReference type="InterPro" id="IPR035965">
    <property type="entry name" value="PAS-like_dom_sf"/>
</dbReference>
<dbReference type="NCBIfam" id="TIGR00254">
    <property type="entry name" value="GGDEF"/>
    <property type="match status" value="1"/>
</dbReference>
<dbReference type="InterPro" id="IPR050469">
    <property type="entry name" value="Diguanylate_Cyclase"/>
</dbReference>
<dbReference type="Pfam" id="PF13426">
    <property type="entry name" value="PAS_9"/>
    <property type="match status" value="1"/>
</dbReference>
<dbReference type="InterPro" id="IPR000160">
    <property type="entry name" value="GGDEF_dom"/>
</dbReference>
<feature type="domain" description="PAS" evidence="4">
    <location>
        <begin position="138"/>
        <end position="225"/>
    </location>
</feature>
<feature type="domain" description="PAC" evidence="5">
    <location>
        <begin position="223"/>
        <end position="280"/>
    </location>
</feature>
<dbReference type="GO" id="GO:0005886">
    <property type="term" value="C:plasma membrane"/>
    <property type="evidence" value="ECO:0007669"/>
    <property type="project" value="TreeGrafter"/>
</dbReference>
<reference evidence="7 8" key="1">
    <citation type="submission" date="2013-05" db="EMBL/GenBank/DDBJ databases">
        <title>Between feast and famine: a lifestyle of most important marine PAH-degrading bacterium Cycloclasticus sp. 7ME.</title>
        <authorList>
            <person name="Yakimov M.M."/>
            <person name="Messina E."/>
            <person name="Genovese M."/>
            <person name="Denaro R."/>
            <person name="Crisafi F."/>
            <person name="Russo D."/>
            <person name="Cappello S."/>
            <person name="Santisi S."/>
            <person name="Smedile F."/>
            <person name="Golyshina O.V."/>
            <person name="Tran H."/>
            <person name="Pieper D.H."/>
            <person name="Golyshin P.N."/>
            <person name="Giuliano L."/>
        </authorList>
    </citation>
    <scope>NUCLEOTIDE SEQUENCE [LARGE SCALE GENOMIC DNA]</scope>
    <source>
        <strain evidence="7 8">78-ME</strain>
    </source>
</reference>
<dbReference type="Proteomes" id="UP000015380">
    <property type="component" value="Chromosome"/>
</dbReference>
<comment type="catalytic activity">
    <reaction evidence="3">
        <text>2 GTP = 3',3'-c-di-GMP + 2 diphosphate</text>
        <dbReference type="Rhea" id="RHEA:24898"/>
        <dbReference type="ChEBI" id="CHEBI:33019"/>
        <dbReference type="ChEBI" id="CHEBI:37565"/>
        <dbReference type="ChEBI" id="CHEBI:58805"/>
        <dbReference type="EC" id="2.7.7.65"/>
    </reaction>
</comment>
<dbReference type="RefSeq" id="WP_020932936.1">
    <property type="nucleotide sequence ID" value="NC_021917.1"/>
</dbReference>